<gene>
    <name evidence="2" type="ORF">AMTR_s00090p00157990</name>
</gene>
<protein>
    <submittedName>
        <fullName evidence="2">Uncharacterized protein</fullName>
    </submittedName>
</protein>
<dbReference type="AlphaFoldDB" id="W1P2B1"/>
<evidence type="ECO:0000313" key="3">
    <source>
        <dbReference type="Proteomes" id="UP000017836"/>
    </source>
</evidence>
<evidence type="ECO:0000256" key="1">
    <source>
        <dbReference type="SAM" id="MobiDB-lite"/>
    </source>
</evidence>
<organism evidence="2 3">
    <name type="scientific">Amborella trichopoda</name>
    <dbReference type="NCBI Taxonomy" id="13333"/>
    <lineage>
        <taxon>Eukaryota</taxon>
        <taxon>Viridiplantae</taxon>
        <taxon>Streptophyta</taxon>
        <taxon>Embryophyta</taxon>
        <taxon>Tracheophyta</taxon>
        <taxon>Spermatophyta</taxon>
        <taxon>Magnoliopsida</taxon>
        <taxon>Amborellales</taxon>
        <taxon>Amborellaceae</taxon>
        <taxon>Amborella</taxon>
    </lineage>
</organism>
<name>W1P2B1_AMBTC</name>
<keyword evidence="3" id="KW-1185">Reference proteome</keyword>
<dbReference type="Gramene" id="ERN01691">
    <property type="protein sequence ID" value="ERN01691"/>
    <property type="gene ID" value="AMTR_s00090p00157990"/>
</dbReference>
<feature type="region of interest" description="Disordered" evidence="1">
    <location>
        <begin position="1"/>
        <end position="31"/>
    </location>
</feature>
<reference evidence="3" key="1">
    <citation type="journal article" date="2013" name="Science">
        <title>The Amborella genome and the evolution of flowering plants.</title>
        <authorList>
            <consortium name="Amborella Genome Project"/>
        </authorList>
    </citation>
    <scope>NUCLEOTIDE SEQUENCE [LARGE SCALE GENOMIC DNA]</scope>
</reference>
<proteinExistence type="predicted"/>
<dbReference type="Proteomes" id="UP000017836">
    <property type="component" value="Unassembled WGS sequence"/>
</dbReference>
<accession>W1P2B1</accession>
<dbReference type="HOGENOM" id="CLU_2267413_0_0_1"/>
<evidence type="ECO:0000313" key="2">
    <source>
        <dbReference type="EMBL" id="ERN01691.1"/>
    </source>
</evidence>
<dbReference type="EMBL" id="KI394757">
    <property type="protein sequence ID" value="ERN01691.1"/>
    <property type="molecule type" value="Genomic_DNA"/>
</dbReference>
<sequence length="103" mass="11700">MPMAAIEKSNDEEAHVKEMDESSMVKHEPDREEVVNALPLQMIPASFEHQEEQQANVCIMLKGMRVRAKESTQNIIDTMQALQSLKRPPQKKKEIGRSLGEIS</sequence>
<feature type="region of interest" description="Disordered" evidence="1">
    <location>
        <begin position="84"/>
        <end position="103"/>
    </location>
</feature>
<feature type="compositionally biased region" description="Basic and acidic residues" evidence="1">
    <location>
        <begin position="8"/>
        <end position="31"/>
    </location>
</feature>